<gene>
    <name evidence="2" type="ORF">GCM10009682_08380</name>
</gene>
<keyword evidence="1" id="KW-1133">Transmembrane helix</keyword>
<accession>A0ABP4XR86</accession>
<comment type="caution">
    <text evidence="2">The sequence shown here is derived from an EMBL/GenBank/DDBJ whole genome shotgun (WGS) entry which is preliminary data.</text>
</comment>
<keyword evidence="1" id="KW-0472">Membrane</keyword>
<dbReference type="EMBL" id="BAAALT010000015">
    <property type="protein sequence ID" value="GAA1788625.1"/>
    <property type="molecule type" value="Genomic_DNA"/>
</dbReference>
<reference evidence="3" key="1">
    <citation type="journal article" date="2019" name="Int. J. Syst. Evol. Microbiol.">
        <title>The Global Catalogue of Microorganisms (GCM) 10K type strain sequencing project: providing services to taxonomists for standard genome sequencing and annotation.</title>
        <authorList>
            <consortium name="The Broad Institute Genomics Platform"/>
            <consortium name="The Broad Institute Genome Sequencing Center for Infectious Disease"/>
            <person name="Wu L."/>
            <person name="Ma J."/>
        </authorList>
    </citation>
    <scope>NUCLEOTIDE SEQUENCE [LARGE SCALE GENOMIC DNA]</scope>
    <source>
        <strain evidence="3">JCM 13250</strain>
    </source>
</reference>
<name>A0ABP4XR86_9ACTN</name>
<evidence type="ECO:0000313" key="2">
    <source>
        <dbReference type="EMBL" id="GAA1788625.1"/>
    </source>
</evidence>
<keyword evidence="1" id="KW-0812">Transmembrane</keyword>
<protein>
    <submittedName>
        <fullName evidence="2">Uncharacterized protein</fullName>
    </submittedName>
</protein>
<feature type="transmembrane region" description="Helical" evidence="1">
    <location>
        <begin position="20"/>
        <end position="40"/>
    </location>
</feature>
<dbReference type="RefSeq" id="WP_344126409.1">
    <property type="nucleotide sequence ID" value="NZ_BAAALT010000015.1"/>
</dbReference>
<sequence length="47" mass="4989">MLAIVVGYPVAVEWTAGRVIGVGCPLLFLVVTAILLARAAHRDDRQG</sequence>
<evidence type="ECO:0000256" key="1">
    <source>
        <dbReference type="SAM" id="Phobius"/>
    </source>
</evidence>
<keyword evidence="3" id="KW-1185">Reference proteome</keyword>
<dbReference type="Proteomes" id="UP001500218">
    <property type="component" value="Unassembled WGS sequence"/>
</dbReference>
<evidence type="ECO:0000313" key="3">
    <source>
        <dbReference type="Proteomes" id="UP001500218"/>
    </source>
</evidence>
<organism evidence="2 3">
    <name type="scientific">Luedemannella flava</name>
    <dbReference type="NCBI Taxonomy" id="349316"/>
    <lineage>
        <taxon>Bacteria</taxon>
        <taxon>Bacillati</taxon>
        <taxon>Actinomycetota</taxon>
        <taxon>Actinomycetes</taxon>
        <taxon>Micromonosporales</taxon>
        <taxon>Micromonosporaceae</taxon>
        <taxon>Luedemannella</taxon>
    </lineage>
</organism>
<proteinExistence type="predicted"/>